<evidence type="ECO:0000256" key="7">
    <source>
        <dbReference type="PIRNR" id="PIRNR003107"/>
    </source>
</evidence>
<dbReference type="FunFam" id="1.20.58.220:FF:000004">
    <property type="entry name" value="Phosphate-specific transport system accessory protein PhoU"/>
    <property type="match status" value="1"/>
</dbReference>
<dbReference type="GO" id="GO:0006817">
    <property type="term" value="P:phosphate ion transport"/>
    <property type="evidence" value="ECO:0007669"/>
    <property type="project" value="UniProtKB-KW"/>
</dbReference>
<keyword evidence="5 7" id="KW-0963">Cytoplasm</keyword>
<dbReference type="Gene3D" id="1.20.58.220">
    <property type="entry name" value="Phosphate transport system protein phou homolog 2, domain 2"/>
    <property type="match status" value="1"/>
</dbReference>
<sequence>MRTHFQQSLTEVSALLVEMSHLVAQAVAEASEALRTADGHRAEQVISGDSRIDAFQAEVEERAIELLARESPVARDLRMVVSALQLAASLERAGDLARHVAELARRRYPELAVPAPARATVTEMGQLAHTLVSQAGQALADQDIEAAARLAVLDDSLDALHVKVFTIAREELTDPGQAVDLTLLSRYFERIGDHAVSIGRRVEYLVSGTLHKQGAVEESHEVTVGGGQP</sequence>
<protein>
    <recommendedName>
        <fullName evidence="7">Phosphate-specific transport system accessory protein PhoU</fullName>
    </recommendedName>
</protein>
<comment type="subcellular location">
    <subcellularLocation>
        <location evidence="1 7">Cytoplasm</location>
    </subcellularLocation>
</comment>
<proteinExistence type="inferred from homology"/>
<dbReference type="AlphaFoldDB" id="A0A212U5V1"/>
<evidence type="ECO:0000256" key="5">
    <source>
        <dbReference type="ARBA" id="ARBA00022490"/>
    </source>
</evidence>
<evidence type="ECO:0000259" key="8">
    <source>
        <dbReference type="Pfam" id="PF01895"/>
    </source>
</evidence>
<dbReference type="RefSeq" id="WP_088819034.1">
    <property type="nucleotide sequence ID" value="NZ_FYEZ01000003.1"/>
</dbReference>
<evidence type="ECO:0000313" key="10">
    <source>
        <dbReference type="Proteomes" id="UP000198122"/>
    </source>
</evidence>
<gene>
    <name evidence="9" type="ORF">SAMN05445756_2064</name>
</gene>
<evidence type="ECO:0000313" key="9">
    <source>
        <dbReference type="EMBL" id="SNC73633.1"/>
    </source>
</evidence>
<dbReference type="InterPro" id="IPR038078">
    <property type="entry name" value="PhoU-like_sf"/>
</dbReference>
<comment type="similarity">
    <text evidence="2 7">Belongs to the PhoU family.</text>
</comment>
<dbReference type="NCBIfam" id="TIGR02135">
    <property type="entry name" value="phoU_full"/>
    <property type="match status" value="1"/>
</dbReference>
<dbReference type="OrthoDB" id="9814256at2"/>
<evidence type="ECO:0000256" key="1">
    <source>
        <dbReference type="ARBA" id="ARBA00004496"/>
    </source>
</evidence>
<dbReference type="GO" id="GO:0045936">
    <property type="term" value="P:negative regulation of phosphate metabolic process"/>
    <property type="evidence" value="ECO:0007669"/>
    <property type="project" value="InterPro"/>
</dbReference>
<dbReference type="PANTHER" id="PTHR42930:SF3">
    <property type="entry name" value="PHOSPHATE-SPECIFIC TRANSPORT SYSTEM ACCESSORY PROTEIN PHOU"/>
    <property type="match status" value="1"/>
</dbReference>
<dbReference type="PIRSF" id="PIRSF003107">
    <property type="entry name" value="PhoU"/>
    <property type="match status" value="1"/>
</dbReference>
<keyword evidence="4 7" id="KW-0813">Transport</keyword>
<dbReference type="Pfam" id="PF01895">
    <property type="entry name" value="PhoU"/>
    <property type="match status" value="2"/>
</dbReference>
<dbReference type="GO" id="GO:0005737">
    <property type="term" value="C:cytoplasm"/>
    <property type="evidence" value="ECO:0007669"/>
    <property type="project" value="UniProtKB-SubCell"/>
</dbReference>
<organism evidence="9 10">
    <name type="scientific">Kytococcus aerolatus</name>
    <dbReference type="NCBI Taxonomy" id="592308"/>
    <lineage>
        <taxon>Bacteria</taxon>
        <taxon>Bacillati</taxon>
        <taxon>Actinomycetota</taxon>
        <taxon>Actinomycetes</taxon>
        <taxon>Micrococcales</taxon>
        <taxon>Kytococcaceae</taxon>
        <taxon>Kytococcus</taxon>
    </lineage>
</organism>
<evidence type="ECO:0000256" key="6">
    <source>
        <dbReference type="ARBA" id="ARBA00022592"/>
    </source>
</evidence>
<comment type="subunit">
    <text evidence="3 7">Homodimer.</text>
</comment>
<feature type="domain" description="PhoU" evidence="8">
    <location>
        <begin position="121"/>
        <end position="202"/>
    </location>
</feature>
<feature type="domain" description="PhoU" evidence="8">
    <location>
        <begin position="16"/>
        <end position="103"/>
    </location>
</feature>
<keyword evidence="10" id="KW-1185">Reference proteome</keyword>
<dbReference type="PANTHER" id="PTHR42930">
    <property type="entry name" value="PHOSPHATE-SPECIFIC TRANSPORT SYSTEM ACCESSORY PROTEIN PHOU"/>
    <property type="match status" value="1"/>
</dbReference>
<comment type="function">
    <text evidence="7">Plays a role in the regulation of phosphate uptake.</text>
</comment>
<dbReference type="SUPFAM" id="SSF109755">
    <property type="entry name" value="PhoU-like"/>
    <property type="match status" value="1"/>
</dbReference>
<dbReference type="EMBL" id="FYEZ01000003">
    <property type="protein sequence ID" value="SNC73633.1"/>
    <property type="molecule type" value="Genomic_DNA"/>
</dbReference>
<reference evidence="9 10" key="1">
    <citation type="submission" date="2017-06" db="EMBL/GenBank/DDBJ databases">
        <authorList>
            <person name="Kim H.J."/>
            <person name="Triplett B.A."/>
        </authorList>
    </citation>
    <scope>NUCLEOTIDE SEQUENCE [LARGE SCALE GENOMIC DNA]</scope>
    <source>
        <strain evidence="9 10">DSM 22179</strain>
    </source>
</reference>
<dbReference type="InterPro" id="IPR026022">
    <property type="entry name" value="PhoU_dom"/>
</dbReference>
<dbReference type="GO" id="GO:0030643">
    <property type="term" value="P:intracellular phosphate ion homeostasis"/>
    <property type="evidence" value="ECO:0007669"/>
    <property type="project" value="InterPro"/>
</dbReference>
<dbReference type="Proteomes" id="UP000198122">
    <property type="component" value="Unassembled WGS sequence"/>
</dbReference>
<evidence type="ECO:0000256" key="2">
    <source>
        <dbReference type="ARBA" id="ARBA00008107"/>
    </source>
</evidence>
<dbReference type="InterPro" id="IPR028366">
    <property type="entry name" value="PhoU"/>
</dbReference>
<evidence type="ECO:0000256" key="3">
    <source>
        <dbReference type="ARBA" id="ARBA00011738"/>
    </source>
</evidence>
<name>A0A212U5V1_9MICO</name>
<evidence type="ECO:0000256" key="4">
    <source>
        <dbReference type="ARBA" id="ARBA00022448"/>
    </source>
</evidence>
<accession>A0A212U5V1</accession>
<keyword evidence="6 7" id="KW-0592">Phosphate transport</keyword>